<dbReference type="AlphaFoldDB" id="A0A1F8BMF9"/>
<evidence type="ECO:0000313" key="2">
    <source>
        <dbReference type="EMBL" id="OGM65233.1"/>
    </source>
</evidence>
<dbReference type="STRING" id="1802519.A2961_00875"/>
<dbReference type="Pfam" id="PF14028">
    <property type="entry name" value="Lant_dehydr_C"/>
    <property type="match status" value="1"/>
</dbReference>
<dbReference type="EMBL" id="MGHF01000002">
    <property type="protein sequence ID" value="OGM65233.1"/>
    <property type="molecule type" value="Genomic_DNA"/>
</dbReference>
<accession>A0A1F8BMF9</accession>
<name>A0A1F8BMF9_9BACT</name>
<proteinExistence type="predicted"/>
<feature type="domain" description="Thiopeptide-type bacteriocin biosynthesis" evidence="1">
    <location>
        <begin position="6"/>
        <end position="280"/>
    </location>
</feature>
<evidence type="ECO:0000259" key="1">
    <source>
        <dbReference type="Pfam" id="PF14028"/>
    </source>
</evidence>
<organism evidence="2 3">
    <name type="scientific">Candidatus Woesebacteria bacterium RIFCSPLOWO2_01_FULL_39_21</name>
    <dbReference type="NCBI Taxonomy" id="1802519"/>
    <lineage>
        <taxon>Bacteria</taxon>
        <taxon>Candidatus Woeseibacteriota</taxon>
    </lineage>
</organism>
<reference evidence="2 3" key="1">
    <citation type="journal article" date="2016" name="Nat. Commun.">
        <title>Thousands of microbial genomes shed light on interconnected biogeochemical processes in an aquifer system.</title>
        <authorList>
            <person name="Anantharaman K."/>
            <person name="Brown C.T."/>
            <person name="Hug L.A."/>
            <person name="Sharon I."/>
            <person name="Castelle C.J."/>
            <person name="Probst A.J."/>
            <person name="Thomas B.C."/>
            <person name="Singh A."/>
            <person name="Wilkins M.J."/>
            <person name="Karaoz U."/>
            <person name="Brodie E.L."/>
            <person name="Williams K.H."/>
            <person name="Hubbard S.S."/>
            <person name="Banfield J.F."/>
        </authorList>
    </citation>
    <scope>NUCLEOTIDE SEQUENCE [LARGE SCALE GENOMIC DNA]</scope>
</reference>
<protein>
    <recommendedName>
        <fullName evidence="1">Thiopeptide-type bacteriocin biosynthesis domain-containing protein</fullName>
    </recommendedName>
</protein>
<evidence type="ECO:0000313" key="3">
    <source>
        <dbReference type="Proteomes" id="UP000177082"/>
    </source>
</evidence>
<dbReference type="Proteomes" id="UP000177082">
    <property type="component" value="Unassembled WGS sequence"/>
</dbReference>
<dbReference type="NCBIfam" id="TIGR03891">
    <property type="entry name" value="thiopep_ocin"/>
    <property type="match status" value="1"/>
</dbReference>
<comment type="caution">
    <text evidence="2">The sequence shown here is derived from an EMBL/GenBank/DDBJ whole genome shotgun (WGS) entry which is preliminary data.</text>
</comment>
<sequence>MTKLVWISTYLYYKDPLEPFLAKGIKPFVEKLQAKNLIESFFFVRYWTMGKHIRLRLQVDKINRAEIRKEVIRYFEDYFKKMKVKKRNRNINKNLYPPGTLEFVSYRPETKRYGGIKGVQIAESLFNISSIVVLSLLEKRSNWRRDRRLGLALQMAFLLYLAALGKNKSQHLLEKVVSKIDPVYQKKFNTLFVKQKNNLLKYFARLTDTKTFDSEAPGWMKTWKKEMLVVGSKLKALLRNKIITYEKRYEIIGSLVHMNNNRLGISVPDESYSIFLLSKILNNI</sequence>
<gene>
    <name evidence="2" type="ORF">A2961_00875</name>
</gene>
<dbReference type="InterPro" id="IPR023809">
    <property type="entry name" value="Thiopep_bacteriocin_synth_dom"/>
</dbReference>